<evidence type="ECO:0000313" key="2">
    <source>
        <dbReference type="Proteomes" id="UP000007463"/>
    </source>
</evidence>
<dbReference type="AlphaFoldDB" id="F2IIA8"/>
<name>F2IIA8_FLUTR</name>
<gene>
    <name evidence="1" type="ordered locus">Fluta_1830</name>
</gene>
<proteinExistence type="predicted"/>
<accession>F2IIA8</accession>
<evidence type="ECO:0000313" key="1">
    <source>
        <dbReference type="EMBL" id="AEA43817.1"/>
    </source>
</evidence>
<dbReference type="KEGG" id="fte:Fluta_1830"/>
<dbReference type="STRING" id="755732.Fluta_1830"/>
<sequence precursor="true">MDTLVFLKNVKLNQKIVLLKSFIAITFQPFRSKNEHFNQKTENIDLICIVFLMKKLYSYELIRESNSLFVIICCYIFVKTRNSNYEKNILSIKSFVANGVC</sequence>
<reference evidence="2" key="2">
    <citation type="submission" date="2011-02" db="EMBL/GenBank/DDBJ databases">
        <title>The complete genome of Fluviicola taffensis DSM 16823.</title>
        <authorList>
            <consortium name="US DOE Joint Genome Institute (JGI-PGF)"/>
            <person name="Lucas S."/>
            <person name="Copeland A."/>
            <person name="Lapidus A."/>
            <person name="Bruce D."/>
            <person name="Goodwin L."/>
            <person name="Pitluck S."/>
            <person name="Kyrpides N."/>
            <person name="Mavromatis K."/>
            <person name="Ivanova N."/>
            <person name="Mikhailova N."/>
            <person name="Pagani I."/>
            <person name="Chertkov O."/>
            <person name="Detter J.C."/>
            <person name="Han C."/>
            <person name="Tapia R."/>
            <person name="Land M."/>
            <person name="Hauser L."/>
            <person name="Markowitz V."/>
            <person name="Cheng J.-F."/>
            <person name="Hugenholtz P."/>
            <person name="Woyke T."/>
            <person name="Wu D."/>
            <person name="Tindall B."/>
            <person name="Pomrenke H.G."/>
            <person name="Brambilla E."/>
            <person name="Klenk H.-P."/>
            <person name="Eisen J.A."/>
        </authorList>
    </citation>
    <scope>NUCLEOTIDE SEQUENCE [LARGE SCALE GENOMIC DNA]</scope>
    <source>
        <strain evidence="2">DSM 16823 / RW262 / RW262</strain>
    </source>
</reference>
<protein>
    <submittedName>
        <fullName evidence="1">Uncharacterized protein</fullName>
    </submittedName>
</protein>
<keyword evidence="2" id="KW-1185">Reference proteome</keyword>
<dbReference type="HOGENOM" id="CLU_2287393_0_0_10"/>
<dbReference type="Proteomes" id="UP000007463">
    <property type="component" value="Chromosome"/>
</dbReference>
<reference evidence="1 2" key="1">
    <citation type="journal article" date="2011" name="Stand. Genomic Sci.">
        <title>Complete genome sequence of the gliding freshwater bacterium Fluviicola taffensis type strain (RW262).</title>
        <authorList>
            <person name="Woyke T."/>
            <person name="Chertkov O."/>
            <person name="Lapidus A."/>
            <person name="Nolan M."/>
            <person name="Lucas S."/>
            <person name="Del Rio T.G."/>
            <person name="Tice H."/>
            <person name="Cheng J.F."/>
            <person name="Tapia R."/>
            <person name="Han C."/>
            <person name="Goodwin L."/>
            <person name="Pitluck S."/>
            <person name="Liolios K."/>
            <person name="Pagani I."/>
            <person name="Ivanova N."/>
            <person name="Huntemann M."/>
            <person name="Mavromatis K."/>
            <person name="Mikhailova N."/>
            <person name="Pati A."/>
            <person name="Chen A."/>
            <person name="Palaniappan K."/>
            <person name="Land M."/>
            <person name="Hauser L."/>
            <person name="Brambilla E.M."/>
            <person name="Rohde M."/>
            <person name="Mwirichia R."/>
            <person name="Sikorski J."/>
            <person name="Tindall B.J."/>
            <person name="Goker M."/>
            <person name="Bristow J."/>
            <person name="Eisen J.A."/>
            <person name="Markowitz V."/>
            <person name="Hugenholtz P."/>
            <person name="Klenk H.P."/>
            <person name="Kyrpides N.C."/>
        </authorList>
    </citation>
    <scope>NUCLEOTIDE SEQUENCE [LARGE SCALE GENOMIC DNA]</scope>
    <source>
        <strain evidence="2">DSM 16823 / RW262 / RW262</strain>
    </source>
</reference>
<dbReference type="EMBL" id="CP002542">
    <property type="protein sequence ID" value="AEA43817.1"/>
    <property type="molecule type" value="Genomic_DNA"/>
</dbReference>
<organism evidence="1 2">
    <name type="scientific">Fluviicola taffensis (strain DSM 16823 / NCIMB 13979 / RW262)</name>
    <dbReference type="NCBI Taxonomy" id="755732"/>
    <lineage>
        <taxon>Bacteria</taxon>
        <taxon>Pseudomonadati</taxon>
        <taxon>Bacteroidota</taxon>
        <taxon>Flavobacteriia</taxon>
        <taxon>Flavobacteriales</taxon>
        <taxon>Crocinitomicaceae</taxon>
        <taxon>Fluviicola</taxon>
    </lineage>
</organism>